<reference evidence="3 4" key="1">
    <citation type="submission" date="2020-06" db="EMBL/GenBank/DDBJ databases">
        <authorList>
            <person name="Li R."/>
            <person name="Bekaert M."/>
        </authorList>
    </citation>
    <scope>NUCLEOTIDE SEQUENCE [LARGE SCALE GENOMIC DNA]</scope>
    <source>
        <strain evidence="4">wild</strain>
    </source>
</reference>
<proteinExistence type="predicted"/>
<feature type="domain" description="Asl1-like glycosyl hydrolase catalytic" evidence="2">
    <location>
        <begin position="37"/>
        <end position="179"/>
    </location>
</feature>
<dbReference type="OrthoDB" id="43654at2759"/>
<dbReference type="PANTHER" id="PTHR34154">
    <property type="entry name" value="ALKALI-SENSITIVE LINKAGE PROTEIN 1"/>
    <property type="match status" value="1"/>
</dbReference>
<dbReference type="InterPro" id="IPR053183">
    <property type="entry name" value="ASL1"/>
</dbReference>
<feature type="signal peptide" evidence="1">
    <location>
        <begin position="1"/>
        <end position="19"/>
    </location>
</feature>
<dbReference type="EMBL" id="CACVKT020008341">
    <property type="protein sequence ID" value="CAC5414371.1"/>
    <property type="molecule type" value="Genomic_DNA"/>
</dbReference>
<gene>
    <name evidence="3" type="ORF">MCOR_47189</name>
</gene>
<evidence type="ECO:0000313" key="3">
    <source>
        <dbReference type="EMBL" id="CAC5414371.1"/>
    </source>
</evidence>
<organism evidence="3 4">
    <name type="scientific">Mytilus coruscus</name>
    <name type="common">Sea mussel</name>
    <dbReference type="NCBI Taxonomy" id="42192"/>
    <lineage>
        <taxon>Eukaryota</taxon>
        <taxon>Metazoa</taxon>
        <taxon>Spiralia</taxon>
        <taxon>Lophotrochozoa</taxon>
        <taxon>Mollusca</taxon>
        <taxon>Bivalvia</taxon>
        <taxon>Autobranchia</taxon>
        <taxon>Pteriomorphia</taxon>
        <taxon>Mytilida</taxon>
        <taxon>Mytiloidea</taxon>
        <taxon>Mytilidae</taxon>
        <taxon>Mytilinae</taxon>
        <taxon>Mytilus</taxon>
    </lineage>
</organism>
<dbReference type="InterPro" id="IPR024655">
    <property type="entry name" value="Asl1_glyco_hydro_catalytic"/>
</dbReference>
<dbReference type="InterPro" id="IPR017853">
    <property type="entry name" value="GH"/>
</dbReference>
<name>A0A6J8E5Q6_MYTCO</name>
<dbReference type="AlphaFoldDB" id="A0A6J8E5Q6"/>
<keyword evidence="4" id="KW-1185">Reference proteome</keyword>
<accession>A0A6J8E5Q6</accession>
<dbReference type="Proteomes" id="UP000507470">
    <property type="component" value="Unassembled WGS sequence"/>
</dbReference>
<evidence type="ECO:0000259" key="2">
    <source>
        <dbReference type="Pfam" id="PF11790"/>
    </source>
</evidence>
<protein>
    <recommendedName>
        <fullName evidence="2">Asl1-like glycosyl hydrolase catalytic domain-containing protein</fullName>
    </recommendedName>
</protein>
<evidence type="ECO:0000256" key="1">
    <source>
        <dbReference type="SAM" id="SignalP"/>
    </source>
</evidence>
<dbReference type="SUPFAM" id="SSF51445">
    <property type="entry name" value="(Trans)glycosidases"/>
    <property type="match status" value="1"/>
</dbReference>
<sequence length="180" mass="20338">MGILIAVAVMLAMLGVTEGYKKGIGISGGNSYICGDEQAFTTAHWWYDWRMNQEERQLKNCTNKPKPGYVPLVWGHKQNAATKFNLTDDINYVLGFNEPNHQIVDITPYTAAMHWKAIETRAHGKVLVSPAAAPCGHCQYDTIAWLDEFFRNCTGCRVNHIATHAYWCNADKIMSFLKHM</sequence>
<dbReference type="Pfam" id="PF11790">
    <property type="entry name" value="Glyco_hydro_cc"/>
    <property type="match status" value="1"/>
</dbReference>
<keyword evidence="1" id="KW-0732">Signal</keyword>
<dbReference type="PANTHER" id="PTHR34154:SF3">
    <property type="entry name" value="ALKALI-SENSITIVE LINKAGE PROTEIN 1"/>
    <property type="match status" value="1"/>
</dbReference>
<evidence type="ECO:0000313" key="4">
    <source>
        <dbReference type="Proteomes" id="UP000507470"/>
    </source>
</evidence>
<feature type="chain" id="PRO_5027076314" description="Asl1-like glycosyl hydrolase catalytic domain-containing protein" evidence="1">
    <location>
        <begin position="20"/>
        <end position="180"/>
    </location>
</feature>